<dbReference type="PANTHER" id="PTHR43278:SF2">
    <property type="entry name" value="IRON-SULFUR FLAVOPROTEIN"/>
    <property type="match status" value="1"/>
</dbReference>
<dbReference type="Gene3D" id="3.40.50.360">
    <property type="match status" value="1"/>
</dbReference>
<sequence length="291" mass="33304">MVQIMFLFNNWIKSLICSRGSKKKMKKILILYGSPKGKGNTSKIAQLFMHALDIHRENEYVEFYLKDMNIGLCKGCMACVTKGIEKCPLNDDVSMIITEILNSDGVILASPNFTGNVPWLVKNFFDRMCSFAHRPIFFNQPLAIVTTCAGIGLADSLKNHSELPKYIGFHPITKLGVKTPPHFSFKKINQAIQKKIEKSAKSFHQSLISKQPKFNLDSLIFYQIFKNIIPLLRNYFSKDFSYWNEQGWFSKDKTFFVSFKGKKLQKILSQFIGKMAARSVEKELVQIKSSS</sequence>
<feature type="domain" description="NADPH-dependent FMN reductase-like" evidence="4">
    <location>
        <begin position="27"/>
        <end position="153"/>
    </location>
</feature>
<reference evidence="5" key="1">
    <citation type="submission" date="2022-09" db="EMBL/GenBank/DDBJ databases">
        <title>Actin cytoskeleton and complex cell architecture in an #Asgard archaeon.</title>
        <authorList>
            <person name="Ponce Toledo R.I."/>
            <person name="Schleper C."/>
            <person name="Rodrigues Oliveira T."/>
            <person name="Wollweber F."/>
            <person name="Xu J."/>
            <person name="Rittmann S."/>
            <person name="Klingl A."/>
            <person name="Pilhofer M."/>
        </authorList>
    </citation>
    <scope>NUCLEOTIDE SEQUENCE</scope>
    <source>
        <strain evidence="5">B-35</strain>
    </source>
</reference>
<accession>A0ABY6HMG3</accession>
<dbReference type="EMBL" id="CP104013">
    <property type="protein sequence ID" value="UYP44493.1"/>
    <property type="molecule type" value="Genomic_DNA"/>
</dbReference>
<dbReference type="InterPro" id="IPR029039">
    <property type="entry name" value="Flavoprotein-like_sf"/>
</dbReference>
<dbReference type="PANTHER" id="PTHR43278">
    <property type="entry name" value="NAD(P)H-DEPENDENT FMN-CONTAINING OXIDOREDUCTASE YWQN-RELATED"/>
    <property type="match status" value="1"/>
</dbReference>
<keyword evidence="1" id="KW-0285">Flavoprotein</keyword>
<evidence type="ECO:0000256" key="2">
    <source>
        <dbReference type="ARBA" id="ARBA00022643"/>
    </source>
</evidence>
<protein>
    <recommendedName>
        <fullName evidence="4">NADPH-dependent FMN reductase-like domain-containing protein</fullName>
    </recommendedName>
</protein>
<dbReference type="SUPFAM" id="SSF52218">
    <property type="entry name" value="Flavoproteins"/>
    <property type="match status" value="1"/>
</dbReference>
<comment type="similarity">
    <text evidence="3">Belongs to the SsuE family. Isf subfamily.</text>
</comment>
<organism evidence="5 6">
    <name type="scientific">Candidatus Lokiarchaeum ossiferum</name>
    <dbReference type="NCBI Taxonomy" id="2951803"/>
    <lineage>
        <taxon>Archaea</taxon>
        <taxon>Promethearchaeati</taxon>
        <taxon>Promethearchaeota</taxon>
        <taxon>Promethearchaeia</taxon>
        <taxon>Promethearchaeales</taxon>
        <taxon>Promethearchaeaceae</taxon>
        <taxon>Candidatus Lokiarchaeum</taxon>
    </lineage>
</organism>
<keyword evidence="6" id="KW-1185">Reference proteome</keyword>
<evidence type="ECO:0000259" key="4">
    <source>
        <dbReference type="Pfam" id="PF03358"/>
    </source>
</evidence>
<evidence type="ECO:0000313" key="6">
    <source>
        <dbReference type="Proteomes" id="UP001208689"/>
    </source>
</evidence>
<dbReference type="InterPro" id="IPR051796">
    <property type="entry name" value="ISF_SsuE-like"/>
</dbReference>
<gene>
    <name evidence="5" type="ORF">NEF87_000778</name>
</gene>
<dbReference type="Proteomes" id="UP001208689">
    <property type="component" value="Chromosome"/>
</dbReference>
<evidence type="ECO:0000313" key="5">
    <source>
        <dbReference type="EMBL" id="UYP44493.1"/>
    </source>
</evidence>
<keyword evidence="2" id="KW-0288">FMN</keyword>
<dbReference type="InterPro" id="IPR005025">
    <property type="entry name" value="FMN_Rdtase-like_dom"/>
</dbReference>
<name>A0ABY6HMG3_9ARCH</name>
<proteinExistence type="inferred from homology"/>
<evidence type="ECO:0000256" key="3">
    <source>
        <dbReference type="ARBA" id="ARBA00038292"/>
    </source>
</evidence>
<dbReference type="Pfam" id="PF03358">
    <property type="entry name" value="FMN_red"/>
    <property type="match status" value="1"/>
</dbReference>
<evidence type="ECO:0000256" key="1">
    <source>
        <dbReference type="ARBA" id="ARBA00022630"/>
    </source>
</evidence>